<accession>A0A4Y9ZG59</accession>
<dbReference type="EMBL" id="SFCI01002582">
    <property type="protein sequence ID" value="TFY73746.1"/>
    <property type="molecule type" value="Genomic_DNA"/>
</dbReference>
<dbReference type="Proteomes" id="UP000298061">
    <property type="component" value="Unassembled WGS sequence"/>
</dbReference>
<comment type="caution">
    <text evidence="1">The sequence shown here is derived from an EMBL/GenBank/DDBJ whole genome shotgun (WGS) entry which is preliminary data.</text>
</comment>
<name>A0A4Y9ZG59_9AGAM</name>
<keyword evidence="2" id="KW-1185">Reference proteome</keyword>
<reference evidence="1 2" key="1">
    <citation type="submission" date="2019-02" db="EMBL/GenBank/DDBJ databases">
        <title>Genome sequencing of the rare red list fungi Hericium alpestre (H. flagellum).</title>
        <authorList>
            <person name="Buettner E."/>
            <person name="Kellner H."/>
        </authorList>
    </citation>
    <scope>NUCLEOTIDE SEQUENCE [LARGE SCALE GENOMIC DNA]</scope>
    <source>
        <strain evidence="1 2">DSM 108284</strain>
    </source>
</reference>
<dbReference type="AlphaFoldDB" id="A0A4Y9ZG59"/>
<gene>
    <name evidence="1" type="ORF">EWM64_g10266</name>
</gene>
<sequence length="170" mass="18926">MRKPLEKTSFLCQNILLDDAEFLEIIDASGVDLFRDGVGQFWHHAFSRCTNVRQVKLDIDCGIEGFCDALIQDIRDPDASSSGDRGEGANPILFPNLSSLTVTASFKWTKPRDAAGFASPPLCEIFLEMLTLRAERAPLHELDLCDSFGFDKAWIDCVKAIVPIVKVEFT</sequence>
<protein>
    <submittedName>
        <fullName evidence="1">Uncharacterized protein</fullName>
    </submittedName>
</protein>
<evidence type="ECO:0000313" key="1">
    <source>
        <dbReference type="EMBL" id="TFY73746.1"/>
    </source>
</evidence>
<organism evidence="1 2">
    <name type="scientific">Hericium alpestre</name>
    <dbReference type="NCBI Taxonomy" id="135208"/>
    <lineage>
        <taxon>Eukaryota</taxon>
        <taxon>Fungi</taxon>
        <taxon>Dikarya</taxon>
        <taxon>Basidiomycota</taxon>
        <taxon>Agaricomycotina</taxon>
        <taxon>Agaricomycetes</taxon>
        <taxon>Russulales</taxon>
        <taxon>Hericiaceae</taxon>
        <taxon>Hericium</taxon>
    </lineage>
</organism>
<evidence type="ECO:0000313" key="2">
    <source>
        <dbReference type="Proteomes" id="UP000298061"/>
    </source>
</evidence>
<proteinExistence type="predicted"/>